<evidence type="ECO:0000256" key="1">
    <source>
        <dbReference type="SAM" id="MobiDB-lite"/>
    </source>
</evidence>
<evidence type="ECO:0000313" key="3">
    <source>
        <dbReference type="EMBL" id="MDQ0444285.1"/>
    </source>
</evidence>
<keyword evidence="2" id="KW-0812">Transmembrane</keyword>
<comment type="caution">
    <text evidence="3">The sequence shown here is derived from an EMBL/GenBank/DDBJ whole genome shotgun (WGS) entry which is preliminary data.</text>
</comment>
<protein>
    <submittedName>
        <fullName evidence="3">Uncharacterized protein</fullName>
    </submittedName>
</protein>
<gene>
    <name evidence="3" type="ORF">QO016_003795</name>
</gene>
<dbReference type="EMBL" id="JAUSVV010000011">
    <property type="protein sequence ID" value="MDQ0444285.1"/>
    <property type="molecule type" value="Genomic_DNA"/>
</dbReference>
<evidence type="ECO:0000256" key="2">
    <source>
        <dbReference type="SAM" id="Phobius"/>
    </source>
</evidence>
<keyword evidence="2" id="KW-1133">Transmembrane helix</keyword>
<dbReference type="Proteomes" id="UP001236369">
    <property type="component" value="Unassembled WGS sequence"/>
</dbReference>
<accession>A0ABU0HPS4</accession>
<feature type="region of interest" description="Disordered" evidence="1">
    <location>
        <begin position="1"/>
        <end position="23"/>
    </location>
</feature>
<feature type="compositionally biased region" description="Basic residues" evidence="1">
    <location>
        <begin position="1"/>
        <end position="13"/>
    </location>
</feature>
<evidence type="ECO:0000313" key="4">
    <source>
        <dbReference type="Proteomes" id="UP001236369"/>
    </source>
</evidence>
<name>A0ABU0HPS4_9HYPH</name>
<organism evidence="3 4">
    <name type="scientific">Methylobacterium persicinum</name>
    <dbReference type="NCBI Taxonomy" id="374426"/>
    <lineage>
        <taxon>Bacteria</taxon>
        <taxon>Pseudomonadati</taxon>
        <taxon>Pseudomonadota</taxon>
        <taxon>Alphaproteobacteria</taxon>
        <taxon>Hyphomicrobiales</taxon>
        <taxon>Methylobacteriaceae</taxon>
        <taxon>Methylobacterium</taxon>
    </lineage>
</organism>
<keyword evidence="4" id="KW-1185">Reference proteome</keyword>
<sequence>MQRYVRQGRRAQRAPRAANDNRRLSAPSGWYWAIVVGAMPTVGLLVALSTLL</sequence>
<keyword evidence="2" id="KW-0472">Membrane</keyword>
<reference evidence="3 4" key="1">
    <citation type="submission" date="2023-07" db="EMBL/GenBank/DDBJ databases">
        <title>Genomic Encyclopedia of Type Strains, Phase IV (KMG-IV): sequencing the most valuable type-strain genomes for metagenomic binning, comparative biology and taxonomic classification.</title>
        <authorList>
            <person name="Goeker M."/>
        </authorList>
    </citation>
    <scope>NUCLEOTIDE SEQUENCE [LARGE SCALE GENOMIC DNA]</scope>
    <source>
        <strain evidence="3 4">DSM 19562</strain>
    </source>
</reference>
<feature type="transmembrane region" description="Helical" evidence="2">
    <location>
        <begin position="30"/>
        <end position="51"/>
    </location>
</feature>
<proteinExistence type="predicted"/>